<dbReference type="Proteomes" id="UP000748531">
    <property type="component" value="Unassembled WGS sequence"/>
</dbReference>
<protein>
    <submittedName>
        <fullName evidence="2">Uncharacterized protein</fullName>
    </submittedName>
</protein>
<organism evidence="2 3">
    <name type="scientific">Paragonimus heterotremus</name>
    <dbReference type="NCBI Taxonomy" id="100268"/>
    <lineage>
        <taxon>Eukaryota</taxon>
        <taxon>Metazoa</taxon>
        <taxon>Spiralia</taxon>
        <taxon>Lophotrochozoa</taxon>
        <taxon>Platyhelminthes</taxon>
        <taxon>Trematoda</taxon>
        <taxon>Digenea</taxon>
        <taxon>Plagiorchiida</taxon>
        <taxon>Troglotremata</taxon>
        <taxon>Troglotrematidae</taxon>
        <taxon>Paragonimus</taxon>
    </lineage>
</organism>
<feature type="non-terminal residue" evidence="2">
    <location>
        <position position="1"/>
    </location>
</feature>
<evidence type="ECO:0000313" key="3">
    <source>
        <dbReference type="Proteomes" id="UP000748531"/>
    </source>
</evidence>
<name>A0A8J4T3K9_9TREM</name>
<comment type="caution">
    <text evidence="2">The sequence shown here is derived from an EMBL/GenBank/DDBJ whole genome shotgun (WGS) entry which is preliminary data.</text>
</comment>
<proteinExistence type="predicted"/>
<keyword evidence="3" id="KW-1185">Reference proteome</keyword>
<dbReference type="EMBL" id="LUCH01011302">
    <property type="protein sequence ID" value="KAF5395609.1"/>
    <property type="molecule type" value="Genomic_DNA"/>
</dbReference>
<dbReference type="OrthoDB" id="6268028at2759"/>
<dbReference type="AlphaFoldDB" id="A0A8J4T3K9"/>
<gene>
    <name evidence="2" type="ORF">PHET_11615</name>
</gene>
<sequence length="79" mass="8814">VYVNGRWLSTSSAGNPQQPQQRRRPLPLVEDCLMFADRVVVPTSPCLLVARQFHMGRPGASRMSGRSQLCLVVWDESSS</sequence>
<reference evidence="2" key="1">
    <citation type="submission" date="2019-05" db="EMBL/GenBank/DDBJ databases">
        <title>Annotation for the trematode Paragonimus heterotremus.</title>
        <authorList>
            <person name="Choi Y.-J."/>
        </authorList>
    </citation>
    <scope>NUCLEOTIDE SEQUENCE</scope>
    <source>
        <strain evidence="2">LC</strain>
    </source>
</reference>
<accession>A0A8J4T3K9</accession>
<feature type="region of interest" description="Disordered" evidence="1">
    <location>
        <begin position="1"/>
        <end position="24"/>
    </location>
</feature>
<evidence type="ECO:0000256" key="1">
    <source>
        <dbReference type="SAM" id="MobiDB-lite"/>
    </source>
</evidence>
<evidence type="ECO:0000313" key="2">
    <source>
        <dbReference type="EMBL" id="KAF5395609.1"/>
    </source>
</evidence>